<gene>
    <name evidence="1" type="ORF">ACFQNG_09685</name>
</gene>
<comment type="caution">
    <text evidence="1">The sequence shown here is derived from an EMBL/GenBank/DDBJ whole genome shotgun (WGS) entry which is preliminary data.</text>
</comment>
<evidence type="ECO:0000313" key="1">
    <source>
        <dbReference type="EMBL" id="MFC7441427.1"/>
    </source>
</evidence>
<accession>A0ABW2RK81</accession>
<name>A0ABW2RK81_9BACL</name>
<evidence type="ECO:0000313" key="2">
    <source>
        <dbReference type="Proteomes" id="UP001596500"/>
    </source>
</evidence>
<dbReference type="RefSeq" id="WP_379864711.1">
    <property type="nucleotide sequence ID" value="NZ_JBHTBW010000021.1"/>
</dbReference>
<dbReference type="Proteomes" id="UP001596500">
    <property type="component" value="Unassembled WGS sequence"/>
</dbReference>
<reference evidence="2" key="1">
    <citation type="journal article" date="2019" name="Int. J. Syst. Evol. Microbiol.">
        <title>The Global Catalogue of Microorganisms (GCM) 10K type strain sequencing project: providing services to taxonomists for standard genome sequencing and annotation.</title>
        <authorList>
            <consortium name="The Broad Institute Genomics Platform"/>
            <consortium name="The Broad Institute Genome Sequencing Center for Infectious Disease"/>
            <person name="Wu L."/>
            <person name="Ma J."/>
        </authorList>
    </citation>
    <scope>NUCLEOTIDE SEQUENCE [LARGE SCALE GENOMIC DNA]</scope>
    <source>
        <strain evidence="2">CGMCC 1.12942</strain>
    </source>
</reference>
<evidence type="ECO:0008006" key="3">
    <source>
        <dbReference type="Google" id="ProtNLM"/>
    </source>
</evidence>
<protein>
    <recommendedName>
        <fullName evidence="3">DUF2642 domain-containing protein</fullName>
    </recommendedName>
</protein>
<proteinExistence type="predicted"/>
<organism evidence="1 2">
    <name type="scientific">Laceyella putida</name>
    <dbReference type="NCBI Taxonomy" id="110101"/>
    <lineage>
        <taxon>Bacteria</taxon>
        <taxon>Bacillati</taxon>
        <taxon>Bacillota</taxon>
        <taxon>Bacilli</taxon>
        <taxon>Bacillales</taxon>
        <taxon>Thermoactinomycetaceae</taxon>
        <taxon>Laceyella</taxon>
    </lineage>
</organism>
<sequence>MLVNEILNRSRGKFVVLKTVSAEEIGGVVIKVKKGVVVLKSLLGTKIFVPINKIIAVIKR</sequence>
<keyword evidence="2" id="KW-1185">Reference proteome</keyword>
<dbReference type="EMBL" id="JBHTBW010000021">
    <property type="protein sequence ID" value="MFC7441427.1"/>
    <property type="molecule type" value="Genomic_DNA"/>
</dbReference>